<dbReference type="EC" id="2.3.2.26" evidence="3"/>
<dbReference type="Gene3D" id="3.90.1750.10">
    <property type="entry name" value="Hect, E3 ligase catalytic domains"/>
    <property type="match status" value="1"/>
</dbReference>
<comment type="catalytic activity">
    <reaction evidence="1">
        <text>S-ubiquitinyl-[E2 ubiquitin-conjugating enzyme]-L-cysteine + [acceptor protein]-L-lysine = [E2 ubiquitin-conjugating enzyme]-L-cysteine + N(6)-ubiquitinyl-[acceptor protein]-L-lysine.</text>
        <dbReference type="EC" id="2.3.2.26"/>
    </reaction>
</comment>
<dbReference type="Pfam" id="PF00632">
    <property type="entry name" value="HECT"/>
    <property type="match status" value="1"/>
</dbReference>
<evidence type="ECO:0000256" key="2">
    <source>
        <dbReference type="ARBA" id="ARBA00004906"/>
    </source>
</evidence>
<evidence type="ECO:0000256" key="3">
    <source>
        <dbReference type="ARBA" id="ARBA00012485"/>
    </source>
</evidence>
<comment type="caution">
    <text evidence="6">Lacks conserved residue(s) required for the propagation of feature annotation.</text>
</comment>
<evidence type="ECO:0000313" key="8">
    <source>
        <dbReference type="EMBL" id="RAL64395.1"/>
    </source>
</evidence>
<organism evidence="8 9">
    <name type="scientific">Monilinia fructigena</name>
    <dbReference type="NCBI Taxonomy" id="38457"/>
    <lineage>
        <taxon>Eukaryota</taxon>
        <taxon>Fungi</taxon>
        <taxon>Dikarya</taxon>
        <taxon>Ascomycota</taxon>
        <taxon>Pezizomycotina</taxon>
        <taxon>Leotiomycetes</taxon>
        <taxon>Helotiales</taxon>
        <taxon>Sclerotiniaceae</taxon>
        <taxon>Monilinia</taxon>
    </lineage>
</organism>
<keyword evidence="9" id="KW-1185">Reference proteome</keyword>
<evidence type="ECO:0000256" key="4">
    <source>
        <dbReference type="ARBA" id="ARBA00022679"/>
    </source>
</evidence>
<dbReference type="OrthoDB" id="8068875at2759"/>
<dbReference type="Proteomes" id="UP000249056">
    <property type="component" value="Unassembled WGS sequence"/>
</dbReference>
<keyword evidence="5 6" id="KW-0833">Ubl conjugation pathway</keyword>
<evidence type="ECO:0000256" key="5">
    <source>
        <dbReference type="ARBA" id="ARBA00022786"/>
    </source>
</evidence>
<evidence type="ECO:0000256" key="6">
    <source>
        <dbReference type="PROSITE-ProRule" id="PRU00104"/>
    </source>
</evidence>
<dbReference type="InterPro" id="IPR050409">
    <property type="entry name" value="E3_ubiq-protein_ligase"/>
</dbReference>
<keyword evidence="4" id="KW-0808">Transferase</keyword>
<evidence type="ECO:0000259" key="7">
    <source>
        <dbReference type="PROSITE" id="PS50237"/>
    </source>
</evidence>
<dbReference type="InterPro" id="IPR035983">
    <property type="entry name" value="Hect_E3_ubiquitin_ligase"/>
</dbReference>
<dbReference type="FunFam" id="3.30.2160.10:FF:000001">
    <property type="entry name" value="E3 ubiquitin-protein ligase NEDD4-like"/>
    <property type="match status" value="1"/>
</dbReference>
<protein>
    <recommendedName>
        <fullName evidence="3">HECT-type E3 ubiquitin transferase</fullName>
        <ecNumber evidence="3">2.3.2.26</ecNumber>
    </recommendedName>
</protein>
<dbReference type="PANTHER" id="PTHR11254:SF440">
    <property type="entry name" value="E3 UBIQUITIN-PROTEIN LIGASE NEDD-4"/>
    <property type="match status" value="1"/>
</dbReference>
<feature type="domain" description="HECT" evidence="7">
    <location>
        <begin position="1"/>
        <end position="114"/>
    </location>
</feature>
<name>A0A395IVR9_9HELO</name>
<evidence type="ECO:0000256" key="1">
    <source>
        <dbReference type="ARBA" id="ARBA00000885"/>
    </source>
</evidence>
<gene>
    <name evidence="8" type="ORF">DID88_001871</name>
</gene>
<comment type="caution">
    <text evidence="8">The sequence shown here is derived from an EMBL/GenBank/DDBJ whole genome shotgun (WGS) entry which is preliminary data.</text>
</comment>
<sequence>MMLNKAVSLQDMEGVDADFHRSLQWMLDNPIEGVLDQTFSTEDERFGVTNVEDLKPGGRDIEVTDENKKEYVDLMVKWRIQKRIDEQFQAFINGFHELIQPNLSMFSMKENLNC</sequence>
<reference evidence="8 9" key="1">
    <citation type="submission" date="2018-06" db="EMBL/GenBank/DDBJ databases">
        <title>Genome Sequence of the Brown Rot Fungal Pathogen Monilinia fructigena.</title>
        <authorList>
            <person name="Landi L."/>
            <person name="De Miccolis Angelini R.M."/>
            <person name="Pollastro S."/>
            <person name="Abate D."/>
            <person name="Faretra F."/>
            <person name="Romanazzi G."/>
        </authorList>
    </citation>
    <scope>NUCLEOTIDE SEQUENCE [LARGE SCALE GENOMIC DNA]</scope>
    <source>
        <strain evidence="8 9">Mfrg269</strain>
    </source>
</reference>
<dbReference type="AlphaFoldDB" id="A0A395IVR9"/>
<accession>A0A395IVR9</accession>
<dbReference type="GO" id="GO:0005737">
    <property type="term" value="C:cytoplasm"/>
    <property type="evidence" value="ECO:0007669"/>
    <property type="project" value="TreeGrafter"/>
</dbReference>
<dbReference type="SUPFAM" id="SSF56204">
    <property type="entry name" value="Hect, E3 ligase catalytic domain"/>
    <property type="match status" value="1"/>
</dbReference>
<dbReference type="Gene3D" id="3.30.2160.10">
    <property type="entry name" value="Hect, E3 ligase catalytic domain"/>
    <property type="match status" value="1"/>
</dbReference>
<dbReference type="GO" id="GO:0061630">
    <property type="term" value="F:ubiquitin protein ligase activity"/>
    <property type="evidence" value="ECO:0007669"/>
    <property type="project" value="UniProtKB-EC"/>
</dbReference>
<dbReference type="PROSITE" id="PS50237">
    <property type="entry name" value="HECT"/>
    <property type="match status" value="1"/>
</dbReference>
<evidence type="ECO:0000313" key="9">
    <source>
        <dbReference type="Proteomes" id="UP000249056"/>
    </source>
</evidence>
<dbReference type="InterPro" id="IPR000569">
    <property type="entry name" value="HECT_dom"/>
</dbReference>
<dbReference type="PANTHER" id="PTHR11254">
    <property type="entry name" value="HECT DOMAIN UBIQUITIN-PROTEIN LIGASE"/>
    <property type="match status" value="1"/>
</dbReference>
<comment type="pathway">
    <text evidence="2">Protein modification; protein ubiquitination.</text>
</comment>
<dbReference type="EMBL" id="QKRW01000014">
    <property type="protein sequence ID" value="RAL64395.1"/>
    <property type="molecule type" value="Genomic_DNA"/>
</dbReference>
<dbReference type="GO" id="GO:0016567">
    <property type="term" value="P:protein ubiquitination"/>
    <property type="evidence" value="ECO:0007669"/>
    <property type="project" value="TreeGrafter"/>
</dbReference>
<dbReference type="GO" id="GO:0006511">
    <property type="term" value="P:ubiquitin-dependent protein catabolic process"/>
    <property type="evidence" value="ECO:0007669"/>
    <property type="project" value="TreeGrafter"/>
</dbReference>
<proteinExistence type="predicted"/>